<evidence type="ECO:0000256" key="1">
    <source>
        <dbReference type="ARBA" id="ARBA00004141"/>
    </source>
</evidence>
<feature type="transmembrane region" description="Helical" evidence="8">
    <location>
        <begin position="121"/>
        <end position="141"/>
    </location>
</feature>
<protein>
    <submittedName>
        <fullName evidence="9">Permease family-domain-containing protein</fullName>
    </submittedName>
</protein>
<feature type="transmembrane region" description="Helical" evidence="8">
    <location>
        <begin position="181"/>
        <end position="202"/>
    </location>
</feature>
<keyword evidence="4 8" id="KW-0812">Transmembrane</keyword>
<dbReference type="AlphaFoldDB" id="A0A1X2I2W7"/>
<comment type="caution">
    <text evidence="9">The sequence shown here is derived from an EMBL/GenBank/DDBJ whole genome shotgun (WGS) entry which is preliminary data.</text>
</comment>
<feature type="transmembrane region" description="Helical" evidence="8">
    <location>
        <begin position="240"/>
        <end position="264"/>
    </location>
</feature>
<feature type="transmembrane region" description="Helical" evidence="8">
    <location>
        <begin position="393"/>
        <end position="415"/>
    </location>
</feature>
<feature type="region of interest" description="Disordered" evidence="7">
    <location>
        <begin position="16"/>
        <end position="35"/>
    </location>
</feature>
<feature type="transmembrane region" description="Helical" evidence="8">
    <location>
        <begin position="97"/>
        <end position="114"/>
    </location>
</feature>
<feature type="transmembrane region" description="Helical" evidence="8">
    <location>
        <begin position="71"/>
        <end position="91"/>
    </location>
</feature>
<dbReference type="GO" id="GO:0005886">
    <property type="term" value="C:plasma membrane"/>
    <property type="evidence" value="ECO:0007669"/>
    <property type="project" value="TreeGrafter"/>
</dbReference>
<evidence type="ECO:0000256" key="7">
    <source>
        <dbReference type="SAM" id="MobiDB-lite"/>
    </source>
</evidence>
<dbReference type="Proteomes" id="UP000193560">
    <property type="component" value="Unassembled WGS sequence"/>
</dbReference>
<feature type="transmembrane region" description="Helical" evidence="8">
    <location>
        <begin position="153"/>
        <end position="174"/>
    </location>
</feature>
<accession>A0A1X2I2W7</accession>
<comment type="subcellular location">
    <subcellularLocation>
        <location evidence="1">Membrane</location>
        <topology evidence="1">Multi-pass membrane protein</topology>
    </subcellularLocation>
</comment>
<keyword evidence="5 8" id="KW-1133">Transmembrane helix</keyword>
<feature type="transmembrane region" description="Helical" evidence="8">
    <location>
        <begin position="361"/>
        <end position="381"/>
    </location>
</feature>
<evidence type="ECO:0000313" key="10">
    <source>
        <dbReference type="Proteomes" id="UP000193560"/>
    </source>
</evidence>
<feature type="transmembrane region" description="Helical" evidence="8">
    <location>
        <begin position="214"/>
        <end position="233"/>
    </location>
</feature>
<evidence type="ECO:0000256" key="4">
    <source>
        <dbReference type="ARBA" id="ARBA00022692"/>
    </source>
</evidence>
<dbReference type="OrthoDB" id="1641903at2759"/>
<keyword evidence="6 8" id="KW-0472">Membrane</keyword>
<reference evidence="9 10" key="1">
    <citation type="submission" date="2016-07" db="EMBL/GenBank/DDBJ databases">
        <title>Pervasive Adenine N6-methylation of Active Genes in Fungi.</title>
        <authorList>
            <consortium name="DOE Joint Genome Institute"/>
            <person name="Mondo S.J."/>
            <person name="Dannebaum R.O."/>
            <person name="Kuo R.C."/>
            <person name="Labutti K."/>
            <person name="Haridas S."/>
            <person name="Kuo A."/>
            <person name="Salamov A."/>
            <person name="Ahrendt S.R."/>
            <person name="Lipzen A."/>
            <person name="Sullivan W."/>
            <person name="Andreopoulos W.B."/>
            <person name="Clum A."/>
            <person name="Lindquist E."/>
            <person name="Daum C."/>
            <person name="Ramamoorthy G.K."/>
            <person name="Gryganskyi A."/>
            <person name="Culley D."/>
            <person name="Magnuson J.K."/>
            <person name="James T.Y."/>
            <person name="O'Malley M.A."/>
            <person name="Stajich J.E."/>
            <person name="Spatafora J.W."/>
            <person name="Visel A."/>
            <person name="Grigoriev I.V."/>
        </authorList>
    </citation>
    <scope>NUCLEOTIDE SEQUENCE [LARGE SCALE GENOMIC DNA]</scope>
    <source>
        <strain evidence="9 10">NRRL 1336</strain>
    </source>
</reference>
<proteinExistence type="inferred from homology"/>
<evidence type="ECO:0000256" key="8">
    <source>
        <dbReference type="SAM" id="Phobius"/>
    </source>
</evidence>
<sequence length="507" mass="55092">MEKPKTDCIVSMKEYGDEEDEIKDDNHTPPNDPPSSFHKLTYNIQHYFPRYRLQAKQDVVQIDERPKFYQCIIFGLQHVLAMFSGTVFIPMQMGFDVNTALFFSGISTIMFLIVTRGRVPAYLGSSGSATSAVLSVTGFVYGTGALNANISAVQGALIILGLVYVGISILVFVFGYSWVNWVMPPVVVGSIVAGIGEHLIYSSFQQATATSFDTYMALATVLSIMLVAVYAPFPSMRRLCILIGAIMGYIINLICGIKGVGPPIDFSEVVSNPWVRAPQINTPIEFNVPAITTVIPVVIVLLAENMGHLKALSSITETPLDHYLAKTYLGDALATTLCGIVGTAPMTTYAENLIILSVTKIYSPVVIFVAALIAILLGFLTKFGAVVHSIPPGVFGGITFVLYSIITITGIKIWLDNKVDFSDIKNVFIGVIPLVLAATMQQQLVLNSFELDGIGCATFSAIILNQLLCGMDQLTKYANALVRCYRSRTFRRQAHDSTHTSSSASAS</sequence>
<dbReference type="InterPro" id="IPR006043">
    <property type="entry name" value="NCS2"/>
</dbReference>
<keyword evidence="10" id="KW-1185">Reference proteome</keyword>
<dbReference type="GO" id="GO:0042907">
    <property type="term" value="F:xanthine transmembrane transporter activity"/>
    <property type="evidence" value="ECO:0007669"/>
    <property type="project" value="TreeGrafter"/>
</dbReference>
<dbReference type="PANTHER" id="PTHR42810:SF2">
    <property type="entry name" value="PURINE PERMEASE C1399.01C-RELATED"/>
    <property type="match status" value="1"/>
</dbReference>
<gene>
    <name evidence="9" type="ORF">BCR42DRAFT_425285</name>
</gene>
<evidence type="ECO:0000256" key="6">
    <source>
        <dbReference type="ARBA" id="ARBA00023136"/>
    </source>
</evidence>
<organism evidence="9 10">
    <name type="scientific">Absidia repens</name>
    <dbReference type="NCBI Taxonomy" id="90262"/>
    <lineage>
        <taxon>Eukaryota</taxon>
        <taxon>Fungi</taxon>
        <taxon>Fungi incertae sedis</taxon>
        <taxon>Mucoromycota</taxon>
        <taxon>Mucoromycotina</taxon>
        <taxon>Mucoromycetes</taxon>
        <taxon>Mucorales</taxon>
        <taxon>Cunninghamellaceae</taxon>
        <taxon>Absidia</taxon>
    </lineage>
</organism>
<dbReference type="Pfam" id="PF00860">
    <property type="entry name" value="Xan_ur_permease"/>
    <property type="match status" value="1"/>
</dbReference>
<dbReference type="STRING" id="90262.A0A1X2I2W7"/>
<dbReference type="EMBL" id="MCGE01000032">
    <property type="protein sequence ID" value="ORZ08126.1"/>
    <property type="molecule type" value="Genomic_DNA"/>
</dbReference>
<evidence type="ECO:0000256" key="5">
    <source>
        <dbReference type="ARBA" id="ARBA00022989"/>
    </source>
</evidence>
<comment type="similarity">
    <text evidence="2">Belongs to the nucleobase:cation symporter-2 (NCS2) (TC 2.A.40) family.</text>
</comment>
<dbReference type="PANTHER" id="PTHR42810">
    <property type="entry name" value="PURINE PERMEASE C1399.01C-RELATED"/>
    <property type="match status" value="1"/>
</dbReference>
<name>A0A1X2I2W7_9FUNG</name>
<evidence type="ECO:0000256" key="3">
    <source>
        <dbReference type="ARBA" id="ARBA00022448"/>
    </source>
</evidence>
<evidence type="ECO:0000313" key="9">
    <source>
        <dbReference type="EMBL" id="ORZ08126.1"/>
    </source>
</evidence>
<evidence type="ECO:0000256" key="2">
    <source>
        <dbReference type="ARBA" id="ARBA00008821"/>
    </source>
</evidence>
<keyword evidence="3" id="KW-0813">Transport</keyword>